<dbReference type="InterPro" id="IPR025246">
    <property type="entry name" value="IS30-like_HTH"/>
</dbReference>
<dbReference type="SUPFAM" id="SSF53098">
    <property type="entry name" value="Ribonuclease H-like"/>
    <property type="match status" value="1"/>
</dbReference>
<dbReference type="NCBIfam" id="NF033563">
    <property type="entry name" value="transpos_IS30"/>
    <property type="match status" value="1"/>
</dbReference>
<reference evidence="3 4" key="1">
    <citation type="submission" date="2019-01" db="EMBL/GenBank/DDBJ databases">
        <title>Vagococcus silagei sp. nov. isolated from brewer's grain.</title>
        <authorList>
            <person name="Guu J.-R."/>
        </authorList>
    </citation>
    <scope>NUCLEOTIDE SEQUENCE [LARGE SCALE GENOMIC DNA]</scope>
    <source>
        <strain evidence="3 4">2B-2</strain>
    </source>
</reference>
<proteinExistence type="predicted"/>
<dbReference type="InterPro" id="IPR001584">
    <property type="entry name" value="Integrase_cat-core"/>
</dbReference>
<evidence type="ECO:0000313" key="4">
    <source>
        <dbReference type="Proteomes" id="UP000310506"/>
    </source>
</evidence>
<evidence type="ECO:0000256" key="1">
    <source>
        <dbReference type="ARBA" id="ARBA00023172"/>
    </source>
</evidence>
<accession>A0A4S3B5S3</accession>
<dbReference type="InterPro" id="IPR053392">
    <property type="entry name" value="Transposase_IS30-like"/>
</dbReference>
<protein>
    <submittedName>
        <fullName evidence="3">IS30 family transposase</fullName>
    </submittedName>
</protein>
<keyword evidence="1" id="KW-0233">DNA recombination</keyword>
<feature type="domain" description="Integrase catalytic" evidence="2">
    <location>
        <begin position="185"/>
        <end position="297"/>
    </location>
</feature>
<dbReference type="EMBL" id="SDGV01000004">
    <property type="protein sequence ID" value="THB61908.1"/>
    <property type="molecule type" value="Genomic_DNA"/>
</dbReference>
<evidence type="ECO:0000259" key="2">
    <source>
        <dbReference type="PROSITE" id="PS50994"/>
    </source>
</evidence>
<dbReference type="AlphaFoldDB" id="A0A4S3B5S3"/>
<dbReference type="GO" id="GO:0032196">
    <property type="term" value="P:transposition"/>
    <property type="evidence" value="ECO:0007669"/>
    <property type="project" value="TreeGrafter"/>
</dbReference>
<feature type="non-terminal residue" evidence="3">
    <location>
        <position position="297"/>
    </location>
</feature>
<dbReference type="InterPro" id="IPR051917">
    <property type="entry name" value="Transposase-Integrase"/>
</dbReference>
<dbReference type="OrthoDB" id="9776104at2"/>
<dbReference type="GO" id="GO:0006310">
    <property type="term" value="P:DNA recombination"/>
    <property type="evidence" value="ECO:0007669"/>
    <property type="project" value="UniProtKB-KW"/>
</dbReference>
<dbReference type="PROSITE" id="PS50994">
    <property type="entry name" value="INTEGRASE"/>
    <property type="match status" value="1"/>
</dbReference>
<name>A0A4S3B5S3_9ENTE</name>
<keyword evidence="4" id="KW-1185">Reference proteome</keyword>
<dbReference type="PANTHER" id="PTHR10948:SF23">
    <property type="entry name" value="TRANSPOSASE INSI FOR INSERTION SEQUENCE ELEMENT IS30A-RELATED"/>
    <property type="match status" value="1"/>
</dbReference>
<dbReference type="GO" id="GO:0004803">
    <property type="term" value="F:transposase activity"/>
    <property type="evidence" value="ECO:0007669"/>
    <property type="project" value="TreeGrafter"/>
</dbReference>
<dbReference type="GO" id="GO:0005829">
    <property type="term" value="C:cytosol"/>
    <property type="evidence" value="ECO:0007669"/>
    <property type="project" value="TreeGrafter"/>
</dbReference>
<dbReference type="PANTHER" id="PTHR10948">
    <property type="entry name" value="TRANSPOSASE"/>
    <property type="match status" value="1"/>
</dbReference>
<dbReference type="GO" id="GO:0003676">
    <property type="term" value="F:nucleic acid binding"/>
    <property type="evidence" value="ECO:0007669"/>
    <property type="project" value="InterPro"/>
</dbReference>
<dbReference type="GO" id="GO:0015074">
    <property type="term" value="P:DNA integration"/>
    <property type="evidence" value="ECO:0007669"/>
    <property type="project" value="InterPro"/>
</dbReference>
<sequence length="297" mass="34551">MTQTKTITKTTKGKHLSLKERISIENWNQDGYSNREIAKRLGRAPQTINNEIKRGMTPQARQQKQNGKVYRYFRNEYSADVAETKYHENRENSGRRMKWTYFPDMLEKLDELMIGKNHFSPDVALFLLRKSGDFLASELPTTSTLYSWINKGFLKTKNIDLLCKMSRKPKQKKVRKNKTNLGTSIDERPQEVNGRKTFGHWEIDTVVGSLERKEPVMLTLTERLTRFELIFKVEGKNPKAIGKSLSRLIENLGDNFSKIFQSITSDNGIEFSGLTRLLKNQLLVYFTHPYSSWERGT</sequence>
<dbReference type="RefSeq" id="WP_136135906.1">
    <property type="nucleotide sequence ID" value="NZ_SDGV01000004.1"/>
</dbReference>
<evidence type="ECO:0000313" key="3">
    <source>
        <dbReference type="EMBL" id="THB61908.1"/>
    </source>
</evidence>
<dbReference type="Gene3D" id="1.10.10.60">
    <property type="entry name" value="Homeodomain-like"/>
    <property type="match status" value="1"/>
</dbReference>
<gene>
    <name evidence="3" type="ORF">ESZ54_01495</name>
</gene>
<dbReference type="Pfam" id="PF13936">
    <property type="entry name" value="HTH_38"/>
    <property type="match status" value="1"/>
</dbReference>
<dbReference type="InterPro" id="IPR036397">
    <property type="entry name" value="RNaseH_sf"/>
</dbReference>
<dbReference type="InterPro" id="IPR012337">
    <property type="entry name" value="RNaseH-like_sf"/>
</dbReference>
<organism evidence="3 4">
    <name type="scientific">Vagococcus silagei</name>
    <dbReference type="NCBI Taxonomy" id="2508885"/>
    <lineage>
        <taxon>Bacteria</taxon>
        <taxon>Bacillati</taxon>
        <taxon>Bacillota</taxon>
        <taxon>Bacilli</taxon>
        <taxon>Lactobacillales</taxon>
        <taxon>Enterococcaceae</taxon>
        <taxon>Vagococcus</taxon>
    </lineage>
</organism>
<comment type="caution">
    <text evidence="3">The sequence shown here is derived from an EMBL/GenBank/DDBJ whole genome shotgun (WGS) entry which is preliminary data.</text>
</comment>
<dbReference type="Proteomes" id="UP000310506">
    <property type="component" value="Unassembled WGS sequence"/>
</dbReference>
<dbReference type="Gene3D" id="3.30.420.10">
    <property type="entry name" value="Ribonuclease H-like superfamily/Ribonuclease H"/>
    <property type="match status" value="1"/>
</dbReference>